<feature type="compositionally biased region" description="Low complexity" evidence="1">
    <location>
        <begin position="17"/>
        <end position="33"/>
    </location>
</feature>
<reference evidence="3" key="2">
    <citation type="journal article" date="2022" name="Microbiol. Resour. Announc.">
        <title>Whole-Genome Sequence of Entomortierella parvispora E1425, a Mucoromycotan Fungus Associated with Burkholderiaceae-Related Endosymbiotic Bacteria.</title>
        <authorList>
            <person name="Herlambang A."/>
            <person name="Guo Y."/>
            <person name="Takashima Y."/>
            <person name="Narisawa K."/>
            <person name="Ohta H."/>
            <person name="Nishizawa T."/>
        </authorList>
    </citation>
    <scope>NUCLEOTIDE SEQUENCE</scope>
    <source>
        <strain evidence="3">E1425</strain>
    </source>
</reference>
<evidence type="ECO:0000259" key="2">
    <source>
        <dbReference type="Pfam" id="PF25482"/>
    </source>
</evidence>
<feature type="region of interest" description="Disordered" evidence="1">
    <location>
        <begin position="108"/>
        <end position="139"/>
    </location>
</feature>
<dbReference type="InterPro" id="IPR057227">
    <property type="entry name" value="DUF7905"/>
</dbReference>
<accession>A0A9P3H2J1</accession>
<name>A0A9P3H2J1_9FUNG</name>
<comment type="caution">
    <text evidence="3">The sequence shown here is derived from an EMBL/GenBank/DDBJ whole genome shotgun (WGS) entry which is preliminary data.</text>
</comment>
<keyword evidence="4" id="KW-1185">Reference proteome</keyword>
<dbReference type="AlphaFoldDB" id="A0A9P3H2J1"/>
<dbReference type="Proteomes" id="UP000827284">
    <property type="component" value="Unassembled WGS sequence"/>
</dbReference>
<reference evidence="3" key="1">
    <citation type="submission" date="2021-11" db="EMBL/GenBank/DDBJ databases">
        <authorList>
            <person name="Herlambang A."/>
            <person name="Guo Y."/>
            <person name="Takashima Y."/>
            <person name="Nishizawa T."/>
        </authorList>
    </citation>
    <scope>NUCLEOTIDE SEQUENCE</scope>
    <source>
        <strain evidence="3">E1425</strain>
    </source>
</reference>
<evidence type="ECO:0000256" key="1">
    <source>
        <dbReference type="SAM" id="MobiDB-lite"/>
    </source>
</evidence>
<feature type="region of interest" description="Disordered" evidence="1">
    <location>
        <begin position="1"/>
        <end position="34"/>
    </location>
</feature>
<evidence type="ECO:0000313" key="3">
    <source>
        <dbReference type="EMBL" id="GJJ68839.1"/>
    </source>
</evidence>
<gene>
    <name evidence="3" type="ORF">EMPS_01185</name>
</gene>
<evidence type="ECO:0000313" key="4">
    <source>
        <dbReference type="Proteomes" id="UP000827284"/>
    </source>
</evidence>
<dbReference type="OrthoDB" id="4739136at2759"/>
<dbReference type="EMBL" id="BQFW01000002">
    <property type="protein sequence ID" value="GJJ68839.1"/>
    <property type="molecule type" value="Genomic_DNA"/>
</dbReference>
<feature type="domain" description="DUF7905" evidence="2">
    <location>
        <begin position="311"/>
        <end position="595"/>
    </location>
</feature>
<protein>
    <recommendedName>
        <fullName evidence="2">DUF7905 domain-containing protein</fullName>
    </recommendedName>
</protein>
<dbReference type="Pfam" id="PF25482">
    <property type="entry name" value="DUF7905"/>
    <property type="match status" value="1"/>
</dbReference>
<organism evidence="3 4">
    <name type="scientific">Entomortierella parvispora</name>
    <dbReference type="NCBI Taxonomy" id="205924"/>
    <lineage>
        <taxon>Eukaryota</taxon>
        <taxon>Fungi</taxon>
        <taxon>Fungi incertae sedis</taxon>
        <taxon>Mucoromycota</taxon>
        <taxon>Mortierellomycotina</taxon>
        <taxon>Mortierellomycetes</taxon>
        <taxon>Mortierellales</taxon>
        <taxon>Mortierellaceae</taxon>
        <taxon>Entomortierella</taxon>
    </lineage>
</organism>
<sequence length="618" mass="71451">MDSDDERALEWQSSPPTTTETQQEHATTNQTQEPAPCDDCWFIPAYCPMDVIRGQLEHIGQNTSTHLALFEERVNLWGSPECIVDAKNALRVAAEYYLEHHKGEVRAKRSKGWAKPERELTPTERKKKERAERREQESQKYLGQPTEILPFVFSFLWPKEMSVSFMLGGNLQALNGIRTEFESFIWMEKLREDVKIFVAGHNEGRSETAMNRILNFCMIQKRKMSSDPPILHVLERPSKPVQICRVGESPIKYISLPPTLARPPENINPLMFLKARILGHYEDLSQIDAGLISSSDNPNLSSDEVKVLEWIGKMTINNVSRIRRKILESLQIAQLLNRDYKMRLRIGLVGLRTYPHSDKWNVMEADTRIIQTSRLISEFNPYITSNKAVFERLLNRLQVSDPLQAMRPEAMWSFDILKRAQAVNQDPDQVELEVTFRPDGKVALWNALVDKVTPMDIRVVSSERRLSWNWVLVSGRRLPCEKFGLEGEFVHKLSLDPRTDRLSYSNTDNIQLKRVRREQKTLFTCGSWIYELKSEYFWSLERLFRPCQIAVLEQTPDAQVYSISMYQESWAGRFSDNPHLGFGQPADWSPEDFVSGEEDLLSTLEAVSKLRAMVDEVI</sequence>
<proteinExistence type="predicted"/>
<feature type="compositionally biased region" description="Basic and acidic residues" evidence="1">
    <location>
        <begin position="114"/>
        <end position="138"/>
    </location>
</feature>